<dbReference type="RefSeq" id="WP_189446045.1">
    <property type="nucleotide sequence ID" value="NZ_BMZI01000008.1"/>
</dbReference>
<dbReference type="InterPro" id="IPR036388">
    <property type="entry name" value="WH-like_DNA-bd_sf"/>
</dbReference>
<organism evidence="3 4">
    <name type="scientific">Salinicola rhizosphaerae</name>
    <dbReference type="NCBI Taxonomy" id="1443141"/>
    <lineage>
        <taxon>Bacteria</taxon>
        <taxon>Pseudomonadati</taxon>
        <taxon>Pseudomonadota</taxon>
        <taxon>Gammaproteobacteria</taxon>
        <taxon>Oceanospirillales</taxon>
        <taxon>Halomonadaceae</taxon>
        <taxon>Salinicola</taxon>
    </lineage>
</organism>
<dbReference type="PANTHER" id="PTHR42942:SF1">
    <property type="entry name" value="ALKYLTRANSFERASE-LIKE PROTEIN 1"/>
    <property type="match status" value="1"/>
</dbReference>
<dbReference type="Gene3D" id="1.10.10.10">
    <property type="entry name" value="Winged helix-like DNA-binding domain superfamily/Winged helix DNA-binding domain"/>
    <property type="match status" value="1"/>
</dbReference>
<dbReference type="Proteomes" id="UP000646745">
    <property type="component" value="Unassembled WGS sequence"/>
</dbReference>
<proteinExistence type="predicted"/>
<dbReference type="InterPro" id="IPR014048">
    <property type="entry name" value="MethylDNA_cys_MeTrfase_DNA-bd"/>
</dbReference>
<evidence type="ECO:0000313" key="4">
    <source>
        <dbReference type="Proteomes" id="UP000646745"/>
    </source>
</evidence>
<dbReference type="InterPro" id="IPR036217">
    <property type="entry name" value="MethylDNA_cys_MeTrfase_DNAb"/>
</dbReference>
<feature type="domain" description="Methylated-DNA-[protein]-cysteine S-methyltransferase DNA binding" evidence="2">
    <location>
        <begin position="9"/>
        <end position="84"/>
    </location>
</feature>
<keyword evidence="4" id="KW-1185">Reference proteome</keyword>
<dbReference type="EMBL" id="BMZI01000008">
    <property type="protein sequence ID" value="GHB33222.1"/>
    <property type="molecule type" value="Genomic_DNA"/>
</dbReference>
<accession>A0ABQ3EDY3</accession>
<keyword evidence="1" id="KW-0227">DNA damage</keyword>
<evidence type="ECO:0000313" key="3">
    <source>
        <dbReference type="EMBL" id="GHB33222.1"/>
    </source>
</evidence>
<dbReference type="PANTHER" id="PTHR42942">
    <property type="entry name" value="6-O-METHYLGUANINE DNA METHYLTRANSFERASE"/>
    <property type="match status" value="1"/>
</dbReference>
<name>A0ABQ3EDY3_9GAMM</name>
<dbReference type="Pfam" id="PF01035">
    <property type="entry name" value="DNA_binding_1"/>
    <property type="match status" value="1"/>
</dbReference>
<comment type="caution">
    <text evidence="3">The sequence shown here is derived from an EMBL/GenBank/DDBJ whole genome shotgun (WGS) entry which is preliminary data.</text>
</comment>
<protein>
    <submittedName>
        <fullName evidence="3">MGMT family protein</fullName>
    </submittedName>
</protein>
<evidence type="ECO:0000256" key="1">
    <source>
        <dbReference type="ARBA" id="ARBA00022763"/>
    </source>
</evidence>
<dbReference type="CDD" id="cd06445">
    <property type="entry name" value="ATase"/>
    <property type="match status" value="1"/>
</dbReference>
<dbReference type="SUPFAM" id="SSF46767">
    <property type="entry name" value="Methylated DNA-protein cysteine methyltransferase, C-terminal domain"/>
    <property type="match status" value="1"/>
</dbReference>
<evidence type="ECO:0000259" key="2">
    <source>
        <dbReference type="Pfam" id="PF01035"/>
    </source>
</evidence>
<reference evidence="4" key="1">
    <citation type="journal article" date="2019" name="Int. J. Syst. Evol. Microbiol.">
        <title>The Global Catalogue of Microorganisms (GCM) 10K type strain sequencing project: providing services to taxonomists for standard genome sequencing and annotation.</title>
        <authorList>
            <consortium name="The Broad Institute Genomics Platform"/>
            <consortium name="The Broad Institute Genome Sequencing Center for Infectious Disease"/>
            <person name="Wu L."/>
            <person name="Ma J."/>
        </authorList>
    </citation>
    <scope>NUCLEOTIDE SEQUENCE [LARGE SCALE GENOMIC DNA]</scope>
    <source>
        <strain evidence="4">KCTC 32998</strain>
    </source>
</reference>
<sequence length="100" mass="10854">MAIRAEILEQIFTVVAQIPVGRVTTYGRIASMTEGATARLVGTAMRQLPEGHLLPWYRVIGATRRIADHGGAARQHAALRAEGVIFDASGRVPAHLIWPD</sequence>
<dbReference type="InterPro" id="IPR052520">
    <property type="entry name" value="ATL_DNA_repair"/>
</dbReference>
<gene>
    <name evidence="3" type="ORF">GCM10009038_35280</name>
</gene>